<protein>
    <submittedName>
        <fullName evidence="2">Uncharacterized protein</fullName>
    </submittedName>
</protein>
<name>A0A1G9R0K3_ALLAB</name>
<dbReference type="STRING" id="211114.SAMN04489726_0128"/>
<reference evidence="2 3" key="1">
    <citation type="submission" date="2016-10" db="EMBL/GenBank/DDBJ databases">
        <authorList>
            <person name="de Groot N.N."/>
        </authorList>
    </citation>
    <scope>NUCLEOTIDE SEQUENCE [LARGE SCALE GENOMIC DNA]</scope>
    <source>
        <strain evidence="2 3">DSM 44149</strain>
    </source>
</reference>
<gene>
    <name evidence="2" type="ORF">SAMN04489726_0128</name>
</gene>
<dbReference type="EMBL" id="LT629701">
    <property type="protein sequence ID" value="SDM16733.1"/>
    <property type="molecule type" value="Genomic_DNA"/>
</dbReference>
<evidence type="ECO:0000313" key="2">
    <source>
        <dbReference type="EMBL" id="SDM16733.1"/>
    </source>
</evidence>
<proteinExistence type="predicted"/>
<keyword evidence="3" id="KW-1185">Reference proteome</keyword>
<dbReference type="AlphaFoldDB" id="A0A1G9R0K3"/>
<sequence>MPLHGKGLGEVPGGMACDPAYEVPICSAGTDRTALRAEIALKLAEVLQTVREARAYLLAVRRLIEHSDDALEDLVGLLAADGRRDLAACVQLEVIEENFVAERWVTRLIEEFDRNYYAAFQRMEENIPAELGQVSGAEVLEAVLRSVVDPGTSGSAGGDHAGVQIPDDLAG</sequence>
<feature type="region of interest" description="Disordered" evidence="1">
    <location>
        <begin position="151"/>
        <end position="171"/>
    </location>
</feature>
<evidence type="ECO:0000256" key="1">
    <source>
        <dbReference type="SAM" id="MobiDB-lite"/>
    </source>
</evidence>
<evidence type="ECO:0000313" key="3">
    <source>
        <dbReference type="Proteomes" id="UP000183376"/>
    </source>
</evidence>
<accession>A0A1G9R0K3</accession>
<dbReference type="Proteomes" id="UP000183376">
    <property type="component" value="Chromosome I"/>
</dbReference>
<organism evidence="2 3">
    <name type="scientific">Allokutzneria albata</name>
    <name type="common">Kibdelosporangium albatum</name>
    <dbReference type="NCBI Taxonomy" id="211114"/>
    <lineage>
        <taxon>Bacteria</taxon>
        <taxon>Bacillati</taxon>
        <taxon>Actinomycetota</taxon>
        <taxon>Actinomycetes</taxon>
        <taxon>Pseudonocardiales</taxon>
        <taxon>Pseudonocardiaceae</taxon>
        <taxon>Allokutzneria</taxon>
    </lineage>
</organism>